<dbReference type="Proteomes" id="UP001567538">
    <property type="component" value="Unassembled WGS sequence"/>
</dbReference>
<dbReference type="AlphaFoldDB" id="A0ABD1GNQ8"/>
<protein>
    <submittedName>
        <fullName evidence="1">Uncharacterized protein</fullName>
    </submittedName>
</protein>
<accession>A0ABD1GNQ8</accession>
<reference evidence="1 2" key="1">
    <citation type="submission" date="2024-06" db="EMBL/GenBank/DDBJ databases">
        <title>A chromosome level genome sequence of Diviner's sage (Salvia divinorum).</title>
        <authorList>
            <person name="Ford S.A."/>
            <person name="Ro D.-K."/>
            <person name="Ness R.W."/>
            <person name="Phillips M.A."/>
        </authorList>
    </citation>
    <scope>NUCLEOTIDE SEQUENCE [LARGE SCALE GENOMIC DNA]</scope>
    <source>
        <strain evidence="1">SAF-2024a</strain>
        <tissue evidence="1">Leaf</tissue>
    </source>
</reference>
<proteinExistence type="predicted"/>
<gene>
    <name evidence="1" type="ORF">AAHA92_22451</name>
</gene>
<keyword evidence="2" id="KW-1185">Reference proteome</keyword>
<name>A0ABD1GNQ8_SALDI</name>
<evidence type="ECO:0000313" key="1">
    <source>
        <dbReference type="EMBL" id="KAL1545766.1"/>
    </source>
</evidence>
<dbReference type="EMBL" id="JBEAFC010000008">
    <property type="protein sequence ID" value="KAL1545766.1"/>
    <property type="molecule type" value="Genomic_DNA"/>
</dbReference>
<comment type="caution">
    <text evidence="1">The sequence shown here is derived from an EMBL/GenBank/DDBJ whole genome shotgun (WGS) entry which is preliminary data.</text>
</comment>
<evidence type="ECO:0000313" key="2">
    <source>
        <dbReference type="Proteomes" id="UP001567538"/>
    </source>
</evidence>
<sequence length="69" mass="7831">MILLQIPISQFFVNSPPPLKTCADTKSPSHCSFSRNWPSQSVWSRHSSAAKGTGPPRRIQLYYICLQRL</sequence>
<organism evidence="1 2">
    <name type="scientific">Salvia divinorum</name>
    <name type="common">Maria pastora</name>
    <name type="synonym">Diviner's sage</name>
    <dbReference type="NCBI Taxonomy" id="28513"/>
    <lineage>
        <taxon>Eukaryota</taxon>
        <taxon>Viridiplantae</taxon>
        <taxon>Streptophyta</taxon>
        <taxon>Embryophyta</taxon>
        <taxon>Tracheophyta</taxon>
        <taxon>Spermatophyta</taxon>
        <taxon>Magnoliopsida</taxon>
        <taxon>eudicotyledons</taxon>
        <taxon>Gunneridae</taxon>
        <taxon>Pentapetalae</taxon>
        <taxon>asterids</taxon>
        <taxon>lamiids</taxon>
        <taxon>Lamiales</taxon>
        <taxon>Lamiaceae</taxon>
        <taxon>Nepetoideae</taxon>
        <taxon>Mentheae</taxon>
        <taxon>Salviinae</taxon>
        <taxon>Salvia</taxon>
        <taxon>Salvia subgen. Calosphace</taxon>
    </lineage>
</organism>